<proteinExistence type="predicted"/>
<reference evidence="1 2" key="1">
    <citation type="submission" date="2020-08" db="EMBL/GenBank/DDBJ databases">
        <title>The Agave Microbiome: Exploring the role of microbial communities in plant adaptations to desert environments.</title>
        <authorList>
            <person name="Partida-Martinez L.P."/>
        </authorList>
    </citation>
    <scope>NUCLEOTIDE SEQUENCE [LARGE SCALE GENOMIC DNA]</scope>
    <source>
        <strain evidence="1 2">RAS26</strain>
    </source>
</reference>
<dbReference type="EMBL" id="JACHVX010000003">
    <property type="protein sequence ID" value="MBB2923223.1"/>
    <property type="molecule type" value="Genomic_DNA"/>
</dbReference>
<sequence>MSSSQPAVPVDTELSDAIVAYVGQIHDRPGALAAHAVRRSPQELRATIQSLLAELTGVPVEARGITVWEECRLVHEVFAPRHPELSEKAVDALMMRYAWKNR</sequence>
<dbReference type="Proteomes" id="UP000518206">
    <property type="component" value="Unassembled WGS sequence"/>
</dbReference>
<comment type="caution">
    <text evidence="1">The sequence shown here is derived from an EMBL/GenBank/DDBJ whole genome shotgun (WGS) entry which is preliminary data.</text>
</comment>
<evidence type="ECO:0000313" key="1">
    <source>
        <dbReference type="EMBL" id="MBB2923223.1"/>
    </source>
</evidence>
<dbReference type="AlphaFoldDB" id="A0A7W4UGN4"/>
<evidence type="ECO:0000313" key="2">
    <source>
        <dbReference type="Proteomes" id="UP000518206"/>
    </source>
</evidence>
<name>A0A7W4UGN4_9CELL</name>
<organism evidence="1 2">
    <name type="scientific">Cellulomonas cellasea</name>
    <dbReference type="NCBI Taxonomy" id="43670"/>
    <lineage>
        <taxon>Bacteria</taxon>
        <taxon>Bacillati</taxon>
        <taxon>Actinomycetota</taxon>
        <taxon>Actinomycetes</taxon>
        <taxon>Micrococcales</taxon>
        <taxon>Cellulomonadaceae</taxon>
        <taxon>Cellulomonas</taxon>
    </lineage>
</organism>
<reference evidence="1 2" key="2">
    <citation type="submission" date="2020-08" db="EMBL/GenBank/DDBJ databases">
        <authorList>
            <person name="Partida-Martinez L."/>
            <person name="Huntemann M."/>
            <person name="Clum A."/>
            <person name="Wang J."/>
            <person name="Palaniappan K."/>
            <person name="Ritter S."/>
            <person name="Chen I.-M."/>
            <person name="Stamatis D."/>
            <person name="Reddy T."/>
            <person name="O'Malley R."/>
            <person name="Daum C."/>
            <person name="Shapiro N."/>
            <person name="Ivanova N."/>
            <person name="Kyrpides N."/>
            <person name="Woyke T."/>
        </authorList>
    </citation>
    <scope>NUCLEOTIDE SEQUENCE [LARGE SCALE GENOMIC DNA]</scope>
    <source>
        <strain evidence="1 2">RAS26</strain>
    </source>
</reference>
<protein>
    <submittedName>
        <fullName evidence="1">Uncharacterized protein</fullName>
    </submittedName>
</protein>
<accession>A0A7W4UGN4</accession>
<gene>
    <name evidence="1" type="ORF">FHR80_002148</name>
</gene>
<dbReference type="RefSeq" id="WP_183296095.1">
    <property type="nucleotide sequence ID" value="NZ_JACHVX010000003.1"/>
</dbReference>